<dbReference type="Proteomes" id="UP000295506">
    <property type="component" value="Unassembled WGS sequence"/>
</dbReference>
<dbReference type="InterPro" id="IPR036425">
    <property type="entry name" value="MoaB/Mog-like_dom_sf"/>
</dbReference>
<proteinExistence type="predicted"/>
<dbReference type="CDD" id="cd00886">
    <property type="entry name" value="MogA_MoaB"/>
    <property type="match status" value="1"/>
</dbReference>
<evidence type="ECO:0000256" key="6">
    <source>
        <dbReference type="ARBA" id="ARBA00058212"/>
    </source>
</evidence>
<dbReference type="EC" id="2.7.7.75" evidence="2"/>
<dbReference type="PANTHER" id="PTHR43764">
    <property type="entry name" value="MOLYBDENUM COFACTOR BIOSYNTHESIS"/>
    <property type="match status" value="1"/>
</dbReference>
<dbReference type="Pfam" id="PF00994">
    <property type="entry name" value="MoCF_biosynth"/>
    <property type="match status" value="1"/>
</dbReference>
<keyword evidence="4" id="KW-0501">Molybdenum cofactor biosynthesis</keyword>
<reference evidence="9 11" key="2">
    <citation type="submission" date="2019-03" db="EMBL/GenBank/DDBJ databases">
        <title>Genomic Encyclopedia of Type Strains, Phase IV (KMG-IV): sequencing the most valuable type-strain genomes for metagenomic binning, comparative biology and taxonomic classification.</title>
        <authorList>
            <person name="Goeker M."/>
        </authorList>
    </citation>
    <scope>NUCLEOTIDE SEQUENCE [LARGE SCALE GENOMIC DNA]</scope>
    <source>
        <strain evidence="9 11">DSM 101483</strain>
    </source>
</reference>
<comment type="catalytic activity">
    <reaction evidence="5">
        <text>molybdopterin + ATP + H(+) = adenylyl-molybdopterin + diphosphate</text>
        <dbReference type="Rhea" id="RHEA:31331"/>
        <dbReference type="ChEBI" id="CHEBI:15378"/>
        <dbReference type="ChEBI" id="CHEBI:30616"/>
        <dbReference type="ChEBI" id="CHEBI:33019"/>
        <dbReference type="ChEBI" id="CHEBI:58698"/>
        <dbReference type="ChEBI" id="CHEBI:62727"/>
        <dbReference type="EC" id="2.7.7.75"/>
    </reaction>
</comment>
<comment type="function">
    <text evidence="6">Catalyzes the adenylation of molybdopterin as part of the biosynthesis of the molybdenum-cofactor.</text>
</comment>
<feature type="domain" description="MoaB/Mog" evidence="7">
    <location>
        <begin position="101"/>
        <end position="246"/>
    </location>
</feature>
<dbReference type="EMBL" id="SOBK01000003">
    <property type="protein sequence ID" value="TDT89949.1"/>
    <property type="molecule type" value="Genomic_DNA"/>
</dbReference>
<dbReference type="InterPro" id="IPR008284">
    <property type="entry name" value="MoCF_biosynth_CS"/>
</dbReference>
<evidence type="ECO:0000256" key="5">
    <source>
        <dbReference type="ARBA" id="ARBA00051131"/>
    </source>
</evidence>
<dbReference type="NCBIfam" id="TIGR00177">
    <property type="entry name" value="molyb_syn"/>
    <property type="match status" value="1"/>
</dbReference>
<dbReference type="SUPFAM" id="SSF53218">
    <property type="entry name" value="Molybdenum cofactor biosynthesis proteins"/>
    <property type="match status" value="1"/>
</dbReference>
<evidence type="ECO:0000313" key="11">
    <source>
        <dbReference type="Proteomes" id="UP000295506"/>
    </source>
</evidence>
<evidence type="ECO:0000313" key="8">
    <source>
        <dbReference type="EMBL" id="AMK11545.1"/>
    </source>
</evidence>
<dbReference type="PANTHER" id="PTHR43764:SF1">
    <property type="entry name" value="MOLYBDOPTERIN MOLYBDOTRANSFERASE"/>
    <property type="match status" value="1"/>
</dbReference>
<sequence>MSCTILNLTIKDPVPRGGLVHLCSATDNPIPGTVVMDLFRPRLRVGDRLNGAGGTFVVRSCSWLGQGADNASRPLYLLEAPEGMEPGSGPFEVSRTGFALAWITLSDKGSRGERVDESGPLVGEMVAGKLDLCYEQGYVIPDETGELKGLLTDLALNQGFDLILTTGGTGVAPRDITPEATLAVIEKRLPGFERAMTAASLSKTPHGAISRAVAGTLGGAVIVNMPGSPKAVAECLEPLLPTFRHTLEKLQGDPSDCAALRGL</sequence>
<gene>
    <name evidence="8" type="ORF">AWY79_10660</name>
    <name evidence="9" type="ORF">EDC59_103248</name>
</gene>
<accession>A0A126QPZ1</accession>
<keyword evidence="10" id="KW-1185">Reference proteome</keyword>
<evidence type="ECO:0000256" key="3">
    <source>
        <dbReference type="ARBA" id="ARBA00013491"/>
    </source>
</evidence>
<dbReference type="InterPro" id="IPR001453">
    <property type="entry name" value="MoaB/Mog_dom"/>
</dbReference>
<organism evidence="9 11">
    <name type="scientific">Pseudodesulfovibrio indicus</name>
    <dbReference type="NCBI Taxonomy" id="1716143"/>
    <lineage>
        <taxon>Bacteria</taxon>
        <taxon>Pseudomonadati</taxon>
        <taxon>Thermodesulfobacteriota</taxon>
        <taxon>Desulfovibrionia</taxon>
        <taxon>Desulfovibrionales</taxon>
        <taxon>Desulfovibrionaceae</taxon>
    </lineage>
</organism>
<comment type="pathway">
    <text evidence="1">Cofactor biosynthesis; molybdopterin biosynthesis.</text>
</comment>
<dbReference type="GO" id="GO:0061598">
    <property type="term" value="F:molybdopterin adenylyltransferase activity"/>
    <property type="evidence" value="ECO:0007669"/>
    <property type="project" value="UniProtKB-EC"/>
</dbReference>
<protein>
    <recommendedName>
        <fullName evidence="3">Molybdopterin adenylyltransferase</fullName>
        <ecNumber evidence="2">2.7.7.75</ecNumber>
    </recommendedName>
</protein>
<evidence type="ECO:0000313" key="9">
    <source>
        <dbReference type="EMBL" id="TDT89949.1"/>
    </source>
</evidence>
<dbReference type="AlphaFoldDB" id="A0A126QPZ1"/>
<evidence type="ECO:0000313" key="10">
    <source>
        <dbReference type="Proteomes" id="UP000055611"/>
    </source>
</evidence>
<dbReference type="GO" id="GO:0006777">
    <property type="term" value="P:Mo-molybdopterin cofactor biosynthetic process"/>
    <property type="evidence" value="ECO:0007669"/>
    <property type="project" value="UniProtKB-KW"/>
</dbReference>
<dbReference type="EMBL" id="CP014206">
    <property type="protein sequence ID" value="AMK11545.1"/>
    <property type="molecule type" value="Genomic_DNA"/>
</dbReference>
<evidence type="ECO:0000256" key="2">
    <source>
        <dbReference type="ARBA" id="ARBA00012509"/>
    </source>
</evidence>
<dbReference type="InterPro" id="IPR051920">
    <property type="entry name" value="MPT_Adenylyltrnsfr/MoaC-Rel"/>
</dbReference>
<evidence type="ECO:0000256" key="4">
    <source>
        <dbReference type="ARBA" id="ARBA00023150"/>
    </source>
</evidence>
<evidence type="ECO:0000259" key="7">
    <source>
        <dbReference type="SMART" id="SM00852"/>
    </source>
</evidence>
<evidence type="ECO:0000256" key="1">
    <source>
        <dbReference type="ARBA" id="ARBA00005046"/>
    </source>
</evidence>
<dbReference type="Gene3D" id="3.40.980.10">
    <property type="entry name" value="MoaB/Mog-like domain"/>
    <property type="match status" value="1"/>
</dbReference>
<dbReference type="OrthoDB" id="9784492at2"/>
<dbReference type="KEGG" id="dej:AWY79_10660"/>
<dbReference type="SMART" id="SM00852">
    <property type="entry name" value="MoCF_biosynth"/>
    <property type="match status" value="1"/>
</dbReference>
<dbReference type="RefSeq" id="WP_066803447.1">
    <property type="nucleotide sequence ID" value="NZ_CP014206.1"/>
</dbReference>
<name>A0A126QPZ1_9BACT</name>
<reference evidence="8 10" key="1">
    <citation type="journal article" date="2016" name="Front. Microbiol.">
        <title>Genome Sequence of the Piezophilic, Mesophilic Sulfate-Reducing Bacterium Desulfovibrio indicus J2T.</title>
        <authorList>
            <person name="Cao J."/>
            <person name="Maignien L."/>
            <person name="Shao Z."/>
            <person name="Alain K."/>
            <person name="Jebbar M."/>
        </authorList>
    </citation>
    <scope>NUCLEOTIDE SEQUENCE [LARGE SCALE GENOMIC DNA]</scope>
    <source>
        <strain evidence="8 10">J2</strain>
    </source>
</reference>
<dbReference type="Proteomes" id="UP000055611">
    <property type="component" value="Chromosome"/>
</dbReference>
<dbReference type="PROSITE" id="PS01078">
    <property type="entry name" value="MOCF_BIOSYNTHESIS_1"/>
    <property type="match status" value="1"/>
</dbReference>